<proteinExistence type="predicted"/>
<sequence length="89" mass="9425">MDATASVILAEQLRAWGLSVINVDDQTVSVTNQLNLALVEGVGALDGRYVTGWGYELGEAGDEPGAAQRLAYLLGLLGDAYARGTETRR</sequence>
<dbReference type="RefSeq" id="WP_307520071.1">
    <property type="nucleotide sequence ID" value="NZ_JAUSZI010000002.1"/>
</dbReference>
<comment type="caution">
    <text evidence="1">The sequence shown here is derived from an EMBL/GenBank/DDBJ whole genome shotgun (WGS) entry which is preliminary data.</text>
</comment>
<keyword evidence="2" id="KW-1185">Reference proteome</keyword>
<evidence type="ECO:0000313" key="1">
    <source>
        <dbReference type="EMBL" id="MDQ1024789.1"/>
    </source>
</evidence>
<protein>
    <submittedName>
        <fullName evidence="1">Uncharacterized protein</fullName>
    </submittedName>
</protein>
<organism evidence="1 2">
    <name type="scientific">Streptomyces umbrinus</name>
    <dbReference type="NCBI Taxonomy" id="67370"/>
    <lineage>
        <taxon>Bacteria</taxon>
        <taxon>Bacillati</taxon>
        <taxon>Actinomycetota</taxon>
        <taxon>Actinomycetes</taxon>
        <taxon>Kitasatosporales</taxon>
        <taxon>Streptomycetaceae</taxon>
        <taxon>Streptomyces</taxon>
        <taxon>Streptomyces phaeochromogenes group</taxon>
    </lineage>
</organism>
<reference evidence="1 2" key="1">
    <citation type="submission" date="2023-07" db="EMBL/GenBank/DDBJ databases">
        <title>Comparative genomics of wheat-associated soil bacteria to identify genetic determinants of phenazine resistance.</title>
        <authorList>
            <person name="Mouncey N."/>
        </authorList>
    </citation>
    <scope>NUCLEOTIDE SEQUENCE [LARGE SCALE GENOMIC DNA]</scope>
    <source>
        <strain evidence="1 2">V2I4</strain>
    </source>
</reference>
<accession>A0ABU0SQI8</accession>
<evidence type="ECO:0000313" key="2">
    <source>
        <dbReference type="Proteomes" id="UP001230328"/>
    </source>
</evidence>
<dbReference type="EMBL" id="JAUSZI010000002">
    <property type="protein sequence ID" value="MDQ1024789.1"/>
    <property type="molecule type" value="Genomic_DNA"/>
</dbReference>
<name>A0ABU0SQI8_9ACTN</name>
<dbReference type="Proteomes" id="UP001230328">
    <property type="component" value="Unassembled WGS sequence"/>
</dbReference>
<gene>
    <name evidence="1" type="ORF">QF035_002371</name>
</gene>